<sequence>MNPMNNEFIDGIWFAVQHIVVVRDMPVIAAGIIKEANLSIDDCKVAQKRSGSFNEQMRKFIKTELE</sequence>
<dbReference type="AlphaFoldDB" id="A0AAW6GKN9"/>
<dbReference type="RefSeq" id="WP_272195979.1">
    <property type="nucleotide sequence ID" value="NZ_JAQNSB010000048.1"/>
</dbReference>
<dbReference type="EMBL" id="JAQNSB010000048">
    <property type="protein sequence ID" value="MDC1857163.1"/>
    <property type="molecule type" value="Genomic_DNA"/>
</dbReference>
<reference evidence="1" key="1">
    <citation type="submission" date="2022-10" db="EMBL/GenBank/DDBJ databases">
        <title>Human gut microbiome strain richness.</title>
        <authorList>
            <person name="Chen-Liaw A."/>
        </authorList>
    </citation>
    <scope>NUCLEOTIDE SEQUENCE</scope>
    <source>
        <strain evidence="1">BSD2780061687st1_G10_BSD2780061687b_171204</strain>
    </source>
</reference>
<name>A0AAW6GKN9_BACUN</name>
<evidence type="ECO:0000313" key="2">
    <source>
        <dbReference type="Proteomes" id="UP001214113"/>
    </source>
</evidence>
<accession>A0AAW6GKN9</accession>
<evidence type="ECO:0000313" key="1">
    <source>
        <dbReference type="EMBL" id="MDC1857163.1"/>
    </source>
</evidence>
<gene>
    <name evidence="1" type="ORF">POZ22_20660</name>
</gene>
<organism evidence="1 2">
    <name type="scientific">Bacteroides uniformis</name>
    <dbReference type="NCBI Taxonomy" id="820"/>
    <lineage>
        <taxon>Bacteria</taxon>
        <taxon>Pseudomonadati</taxon>
        <taxon>Bacteroidota</taxon>
        <taxon>Bacteroidia</taxon>
        <taxon>Bacteroidales</taxon>
        <taxon>Bacteroidaceae</taxon>
        <taxon>Bacteroides</taxon>
    </lineage>
</organism>
<proteinExistence type="predicted"/>
<dbReference type="Proteomes" id="UP001214113">
    <property type="component" value="Unassembled WGS sequence"/>
</dbReference>
<protein>
    <submittedName>
        <fullName evidence="1">Uncharacterized protein</fullName>
    </submittedName>
</protein>
<comment type="caution">
    <text evidence="1">The sequence shown here is derived from an EMBL/GenBank/DDBJ whole genome shotgun (WGS) entry which is preliminary data.</text>
</comment>